<feature type="domain" description="Penicillin-binding protein transpeptidase" evidence="29">
    <location>
        <begin position="340"/>
        <end position="609"/>
    </location>
</feature>
<dbReference type="GO" id="GO:0005886">
    <property type="term" value="C:plasma membrane"/>
    <property type="evidence" value="ECO:0007669"/>
    <property type="project" value="UniProtKB-SubCell"/>
</dbReference>
<evidence type="ECO:0000256" key="9">
    <source>
        <dbReference type="ARBA" id="ARBA00022645"/>
    </source>
</evidence>
<sequence>MGQRTERIRKQKEAQSGLKRAEKKLVRFGEFISLPALVIGVALLLVPTAWILLPPPNLPADTTIYDASGHLVSVLYGTVNRMPVSYQTIPPVMQNALVAIEDNTFWIEPAIDPVGILRAAVTDITQRRIVQGGSTITQQLAKNLYLSDRRTFTRKLKELFISLKLATEFDKRQIITMYLNDVYFGEGAYGVQAASERYFGHGVSSISLPEAALLAGLVNAPSYYDPFVHPGAAIARRNVVLAQMAALHYISPAAARAAESAPLRLNGQPPLGDRAPYFTHFVADQLRLLDPQVARNLATGGYHIVTAMNWRMQQEAQNVIANYAPINGTVHGVLEPQSALVAINPQNGYVEALVGGDGYGNSPFDRATRAARQPGSTMKYFLYTTVINDGYPTSSVKVSAPVRFPAGNGKWYVPHNFGNVFNGPLTIRRAIALSDNIVALKWMNTVGPAQMIAMAHQMGITSPLANNLTTALGSSSVTPYEMARAVCPLANGGYRVHPIAVLKVLDQNGHVLYTAAPRLTRVITPQVAYVVTNLFSAPLLNPQGTAHDLEAIIHRPAAAKTGTSSQQRDGWLVGYTPQLATAVWVGNDNDTPIYMTGDQAAGPIWAHFMAAALANQPPVAFKRPPGLVYRQVCEKTGLLANGCCTSYREIFIQGHEPTQISPGCGNGGSGGGNAGGGSPGSPKSLTPQQILKQIIKSLTS</sequence>
<evidence type="ECO:0000256" key="15">
    <source>
        <dbReference type="ARBA" id="ARBA00022960"/>
    </source>
</evidence>
<keyword evidence="21" id="KW-0511">Multifunctional enzyme</keyword>
<comment type="catalytic activity">
    <reaction evidence="25">
        <text>[GlcNAc-(1-&gt;4)-Mur2Ac(oyl-L-Ala-gamma-D-Glu-L-Lys-D-Ala-D-Ala)](n)-di-trans,octa-cis-undecaprenyl diphosphate + beta-D-GlcNAc-(1-&gt;4)-Mur2Ac(oyl-L-Ala-gamma-D-Glu-L-Lys-D-Ala-D-Ala)-di-trans,octa-cis-undecaprenyl diphosphate = [GlcNAc-(1-&gt;4)-Mur2Ac(oyl-L-Ala-gamma-D-Glu-L-Lys-D-Ala-D-Ala)](n+1)-di-trans,octa-cis-undecaprenyl diphosphate + di-trans,octa-cis-undecaprenyl diphosphate + H(+)</text>
        <dbReference type="Rhea" id="RHEA:23708"/>
        <dbReference type="Rhea" id="RHEA-COMP:9602"/>
        <dbReference type="Rhea" id="RHEA-COMP:9603"/>
        <dbReference type="ChEBI" id="CHEBI:15378"/>
        <dbReference type="ChEBI" id="CHEBI:58405"/>
        <dbReference type="ChEBI" id="CHEBI:60033"/>
        <dbReference type="ChEBI" id="CHEBI:78435"/>
        <dbReference type="EC" id="2.4.99.28"/>
    </reaction>
</comment>
<dbReference type="KEGG" id="sap:Sulac_3470"/>
<keyword evidence="10" id="KW-0645">Protease</keyword>
<comment type="pathway">
    <text evidence="3">Cell wall biogenesis; peptidoglycan biosynthesis.</text>
</comment>
<dbReference type="SUPFAM" id="SSF53955">
    <property type="entry name" value="Lysozyme-like"/>
    <property type="match status" value="1"/>
</dbReference>
<keyword evidence="22" id="KW-0961">Cell wall biogenesis/degradation</keyword>
<evidence type="ECO:0000313" key="31">
    <source>
        <dbReference type="EMBL" id="AEW06908.1"/>
    </source>
</evidence>
<dbReference type="PATRIC" id="fig|679936.5.peg.3591"/>
<evidence type="ECO:0000256" key="4">
    <source>
        <dbReference type="ARBA" id="ARBA00007090"/>
    </source>
</evidence>
<dbReference type="UniPathway" id="UPA00219"/>
<evidence type="ECO:0000256" key="27">
    <source>
        <dbReference type="SAM" id="MobiDB-lite"/>
    </source>
</evidence>
<dbReference type="SUPFAM" id="SSF56601">
    <property type="entry name" value="beta-lactamase/transpeptidase-like"/>
    <property type="match status" value="1"/>
</dbReference>
<keyword evidence="20" id="KW-0046">Antibiotic resistance</keyword>
<evidence type="ECO:0000256" key="19">
    <source>
        <dbReference type="ARBA" id="ARBA00023136"/>
    </source>
</evidence>
<feature type="transmembrane region" description="Helical" evidence="28">
    <location>
        <begin position="28"/>
        <end position="53"/>
    </location>
</feature>
<keyword evidence="12 31" id="KW-0808">Transferase</keyword>
<dbReference type="InterPro" id="IPR001264">
    <property type="entry name" value="Glyco_trans_51"/>
</dbReference>
<comment type="pathway">
    <text evidence="26">Glycan biosynthesis.</text>
</comment>
<evidence type="ECO:0000256" key="17">
    <source>
        <dbReference type="ARBA" id="ARBA00022984"/>
    </source>
</evidence>
<dbReference type="GO" id="GO:0046677">
    <property type="term" value="P:response to antibiotic"/>
    <property type="evidence" value="ECO:0007669"/>
    <property type="project" value="UniProtKB-KW"/>
</dbReference>
<evidence type="ECO:0000256" key="18">
    <source>
        <dbReference type="ARBA" id="ARBA00022989"/>
    </source>
</evidence>
<evidence type="ECO:0000256" key="6">
    <source>
        <dbReference type="ARBA" id="ARBA00012448"/>
    </source>
</evidence>
<dbReference type="EC" id="2.4.99.28" evidence="24"/>
<dbReference type="EMBL" id="CP003179">
    <property type="protein sequence ID" value="AEW06908.1"/>
    <property type="molecule type" value="Genomic_DNA"/>
</dbReference>
<evidence type="ECO:0000256" key="25">
    <source>
        <dbReference type="ARBA" id="ARBA00049902"/>
    </source>
</evidence>
<evidence type="ECO:0000256" key="8">
    <source>
        <dbReference type="ARBA" id="ARBA00022475"/>
    </source>
</evidence>
<gene>
    <name evidence="31" type="ordered locus">Sulac_3470</name>
</gene>
<evidence type="ECO:0000256" key="16">
    <source>
        <dbReference type="ARBA" id="ARBA00022968"/>
    </source>
</evidence>
<dbReference type="GO" id="GO:0006508">
    <property type="term" value="P:proteolysis"/>
    <property type="evidence" value="ECO:0007669"/>
    <property type="project" value="UniProtKB-KW"/>
</dbReference>
<evidence type="ECO:0000259" key="30">
    <source>
        <dbReference type="Pfam" id="PF00912"/>
    </source>
</evidence>
<keyword evidence="13 28" id="KW-0812">Transmembrane</keyword>
<proteinExistence type="inferred from homology"/>
<dbReference type="GO" id="GO:0009002">
    <property type="term" value="F:serine-type D-Ala-D-Ala carboxypeptidase activity"/>
    <property type="evidence" value="ECO:0007669"/>
    <property type="project" value="UniProtKB-EC"/>
</dbReference>
<reference evidence="32" key="1">
    <citation type="submission" date="2011-12" db="EMBL/GenBank/DDBJ databases">
        <title>The complete genome of chromosome of Sulfobacillus acidophilus DSM 10332.</title>
        <authorList>
            <person name="Lucas S."/>
            <person name="Han J."/>
            <person name="Lapidus A."/>
            <person name="Bruce D."/>
            <person name="Goodwin L."/>
            <person name="Pitluck S."/>
            <person name="Peters L."/>
            <person name="Kyrpides N."/>
            <person name="Mavromatis K."/>
            <person name="Ivanova N."/>
            <person name="Mikhailova N."/>
            <person name="Chertkov O."/>
            <person name="Saunders E."/>
            <person name="Detter J.C."/>
            <person name="Tapia R."/>
            <person name="Han C."/>
            <person name="Land M."/>
            <person name="Hauser L."/>
            <person name="Markowitz V."/>
            <person name="Cheng J.-F."/>
            <person name="Hugenholtz P."/>
            <person name="Woyke T."/>
            <person name="Wu D."/>
            <person name="Pukall R."/>
            <person name="Gehrich-Schroeter G."/>
            <person name="Schneider S."/>
            <person name="Klenk H.-P."/>
            <person name="Eisen J.A."/>
        </authorList>
    </citation>
    <scope>NUCLEOTIDE SEQUENCE [LARGE SCALE GENOMIC DNA]</scope>
    <source>
        <strain evidence="32">ATCC 700253 / DSM 10332 / NAL</strain>
    </source>
</reference>
<dbReference type="GO" id="GO:0030288">
    <property type="term" value="C:outer membrane-bounded periplasmic space"/>
    <property type="evidence" value="ECO:0007669"/>
    <property type="project" value="TreeGrafter"/>
</dbReference>
<keyword evidence="11 31" id="KW-0328">Glycosyltransferase</keyword>
<evidence type="ECO:0000256" key="2">
    <source>
        <dbReference type="ARBA" id="ARBA00004401"/>
    </source>
</evidence>
<dbReference type="GO" id="GO:0008658">
    <property type="term" value="F:penicillin binding"/>
    <property type="evidence" value="ECO:0007669"/>
    <property type="project" value="InterPro"/>
</dbReference>
<keyword evidence="18 28" id="KW-1133">Transmembrane helix</keyword>
<keyword evidence="8" id="KW-1003">Cell membrane</keyword>
<keyword evidence="15" id="KW-0133">Cell shape</keyword>
<feature type="compositionally biased region" description="Gly residues" evidence="27">
    <location>
        <begin position="664"/>
        <end position="679"/>
    </location>
</feature>
<dbReference type="NCBIfam" id="TIGR02074">
    <property type="entry name" value="PBP_1a_fam"/>
    <property type="match status" value="1"/>
</dbReference>
<accession>G8TUE6</accession>
<keyword evidence="19 28" id="KW-0472">Membrane</keyword>
<dbReference type="STRING" id="679936.Sulac_3470"/>
<evidence type="ECO:0000256" key="5">
    <source>
        <dbReference type="ARBA" id="ARBA00007739"/>
    </source>
</evidence>
<keyword evidence="17" id="KW-0573">Peptidoglycan synthesis</keyword>
<comment type="similarity">
    <text evidence="5">In the N-terminal section; belongs to the glycosyltransferase 51 family.</text>
</comment>
<dbReference type="InterPro" id="IPR050396">
    <property type="entry name" value="Glycosyltr_51/Transpeptidase"/>
</dbReference>
<evidence type="ECO:0000256" key="13">
    <source>
        <dbReference type="ARBA" id="ARBA00022692"/>
    </source>
</evidence>
<evidence type="ECO:0000256" key="7">
    <source>
        <dbReference type="ARBA" id="ARBA00018638"/>
    </source>
</evidence>
<keyword evidence="16" id="KW-0735">Signal-anchor</keyword>
<dbReference type="GO" id="GO:0009252">
    <property type="term" value="P:peptidoglycan biosynthetic process"/>
    <property type="evidence" value="ECO:0007669"/>
    <property type="project" value="UniProtKB-UniPathway"/>
</dbReference>
<evidence type="ECO:0000256" key="28">
    <source>
        <dbReference type="SAM" id="Phobius"/>
    </source>
</evidence>
<reference evidence="31 32" key="2">
    <citation type="journal article" date="2012" name="Stand. Genomic Sci.">
        <title>Complete genome sequence of the moderately thermophilic mineral-sulfide-oxidizing firmicute Sulfobacillus acidophilus type strain (NAL(T)).</title>
        <authorList>
            <person name="Anderson I."/>
            <person name="Chertkov O."/>
            <person name="Chen A."/>
            <person name="Saunders E."/>
            <person name="Lapidus A."/>
            <person name="Nolan M."/>
            <person name="Lucas S."/>
            <person name="Hammon N."/>
            <person name="Deshpande S."/>
            <person name="Cheng J.F."/>
            <person name="Han C."/>
            <person name="Tapia R."/>
            <person name="Goodwin L.A."/>
            <person name="Pitluck S."/>
            <person name="Liolios K."/>
            <person name="Pagani I."/>
            <person name="Ivanova N."/>
            <person name="Mikhailova N."/>
            <person name="Pati A."/>
            <person name="Palaniappan K."/>
            <person name="Land M."/>
            <person name="Pan C."/>
            <person name="Rohde M."/>
            <person name="Pukall R."/>
            <person name="Goker M."/>
            <person name="Detter J.C."/>
            <person name="Woyke T."/>
            <person name="Bristow J."/>
            <person name="Eisen J.A."/>
            <person name="Markowitz V."/>
            <person name="Hugenholtz P."/>
            <person name="Kyrpides N.C."/>
            <person name="Klenk H.P."/>
            <person name="Mavromatis K."/>
        </authorList>
    </citation>
    <scope>NUCLEOTIDE SEQUENCE [LARGE SCALE GENOMIC DNA]</scope>
    <source>
        <strain evidence="32">ATCC 700253 / DSM 10332 / NAL</strain>
    </source>
</reference>
<evidence type="ECO:0000256" key="10">
    <source>
        <dbReference type="ARBA" id="ARBA00022670"/>
    </source>
</evidence>
<dbReference type="PANTHER" id="PTHR32282:SF33">
    <property type="entry name" value="PEPTIDOGLYCAN GLYCOSYLTRANSFERASE"/>
    <property type="match status" value="1"/>
</dbReference>
<evidence type="ECO:0000256" key="3">
    <source>
        <dbReference type="ARBA" id="ARBA00004752"/>
    </source>
</evidence>
<dbReference type="GO" id="GO:0008360">
    <property type="term" value="P:regulation of cell shape"/>
    <property type="evidence" value="ECO:0007669"/>
    <property type="project" value="UniProtKB-KW"/>
</dbReference>
<evidence type="ECO:0000256" key="1">
    <source>
        <dbReference type="ARBA" id="ARBA00002624"/>
    </source>
</evidence>
<dbReference type="AlphaFoldDB" id="G8TUE6"/>
<comment type="similarity">
    <text evidence="4">In the C-terminal section; belongs to the transpeptidase family.</text>
</comment>
<evidence type="ECO:0000256" key="26">
    <source>
        <dbReference type="ARBA" id="ARBA00060592"/>
    </source>
</evidence>
<dbReference type="Pfam" id="PF00905">
    <property type="entry name" value="Transpeptidase"/>
    <property type="match status" value="1"/>
</dbReference>
<dbReference type="InterPro" id="IPR036950">
    <property type="entry name" value="PBP_transglycosylase"/>
</dbReference>
<dbReference type="Proteomes" id="UP000005439">
    <property type="component" value="Chromosome"/>
</dbReference>
<keyword evidence="14" id="KW-0378">Hydrolase</keyword>
<evidence type="ECO:0000256" key="11">
    <source>
        <dbReference type="ARBA" id="ARBA00022676"/>
    </source>
</evidence>
<dbReference type="FunFam" id="1.10.3810.10:FF:000001">
    <property type="entry name" value="Penicillin-binding protein 1A"/>
    <property type="match status" value="1"/>
</dbReference>
<evidence type="ECO:0000256" key="12">
    <source>
        <dbReference type="ARBA" id="ARBA00022679"/>
    </source>
</evidence>
<dbReference type="GO" id="GO:0008955">
    <property type="term" value="F:peptidoglycan glycosyltransferase activity"/>
    <property type="evidence" value="ECO:0007669"/>
    <property type="project" value="UniProtKB-EC"/>
</dbReference>
<dbReference type="InterPro" id="IPR012338">
    <property type="entry name" value="Beta-lactam/transpept-like"/>
</dbReference>
<feature type="domain" description="Glycosyl transferase family 51" evidence="30">
    <location>
        <begin position="74"/>
        <end position="244"/>
    </location>
</feature>
<dbReference type="EC" id="3.4.16.4" evidence="6"/>
<evidence type="ECO:0000256" key="21">
    <source>
        <dbReference type="ARBA" id="ARBA00023268"/>
    </source>
</evidence>
<dbReference type="Gene3D" id="3.40.710.10">
    <property type="entry name" value="DD-peptidase/beta-lactamase superfamily"/>
    <property type="match status" value="1"/>
</dbReference>
<protein>
    <recommendedName>
        <fullName evidence="7">Penicillin-binding protein 1A</fullName>
        <ecNumber evidence="24">2.4.99.28</ecNumber>
        <ecNumber evidence="6">3.4.16.4</ecNumber>
    </recommendedName>
</protein>
<evidence type="ECO:0000256" key="23">
    <source>
        <dbReference type="ARBA" id="ARBA00034000"/>
    </source>
</evidence>
<keyword evidence="32" id="KW-1185">Reference proteome</keyword>
<dbReference type="InterPro" id="IPR023346">
    <property type="entry name" value="Lysozyme-like_dom_sf"/>
</dbReference>
<dbReference type="Pfam" id="PF00912">
    <property type="entry name" value="Transgly"/>
    <property type="match status" value="1"/>
</dbReference>
<dbReference type="InterPro" id="IPR001460">
    <property type="entry name" value="PCN-bd_Tpept"/>
</dbReference>
<dbReference type="GO" id="GO:0071555">
    <property type="term" value="P:cell wall organization"/>
    <property type="evidence" value="ECO:0007669"/>
    <property type="project" value="UniProtKB-KW"/>
</dbReference>
<evidence type="ECO:0000256" key="24">
    <source>
        <dbReference type="ARBA" id="ARBA00044770"/>
    </source>
</evidence>
<evidence type="ECO:0000259" key="29">
    <source>
        <dbReference type="Pfam" id="PF00905"/>
    </source>
</evidence>
<evidence type="ECO:0000313" key="32">
    <source>
        <dbReference type="Proteomes" id="UP000005439"/>
    </source>
</evidence>
<comment type="subcellular location">
    <subcellularLocation>
        <location evidence="2">Cell membrane</location>
        <topology evidence="2">Single-pass type II membrane protein</topology>
    </subcellularLocation>
</comment>
<evidence type="ECO:0000256" key="22">
    <source>
        <dbReference type="ARBA" id="ARBA00023316"/>
    </source>
</evidence>
<comment type="catalytic activity">
    <reaction evidence="23">
        <text>Preferential cleavage: (Ac)2-L-Lys-D-Ala-|-D-Ala. Also transpeptidation of peptidyl-alanyl moieties that are N-acyl substituents of D-alanine.</text>
        <dbReference type="EC" id="3.4.16.4"/>
    </reaction>
</comment>
<dbReference type="HOGENOM" id="CLU_006354_2_7_9"/>
<dbReference type="PANTHER" id="PTHR32282">
    <property type="entry name" value="BINDING PROTEIN TRANSPEPTIDASE, PUTATIVE-RELATED"/>
    <property type="match status" value="1"/>
</dbReference>
<feature type="region of interest" description="Disordered" evidence="27">
    <location>
        <begin position="662"/>
        <end position="687"/>
    </location>
</feature>
<name>G8TUE6_SULAD</name>
<comment type="function">
    <text evidence="1">Cell wall formation. Synthesis of cross-linked peptidoglycan from the lipid intermediates. The enzyme has a penicillin-insensitive transglycosylase N-terminal domain (formation of linear glycan strands) and a penicillin-sensitive transpeptidase C-terminal domain (cross-linking of the peptide subunits).</text>
</comment>
<keyword evidence="9" id="KW-0121">Carboxypeptidase</keyword>
<organism evidence="31 32">
    <name type="scientific">Sulfobacillus acidophilus (strain ATCC 700253 / DSM 10332 / NAL)</name>
    <dbReference type="NCBI Taxonomy" id="679936"/>
    <lineage>
        <taxon>Bacteria</taxon>
        <taxon>Bacillati</taxon>
        <taxon>Bacillota</taxon>
        <taxon>Clostridia</taxon>
        <taxon>Eubacteriales</taxon>
        <taxon>Clostridiales Family XVII. Incertae Sedis</taxon>
        <taxon>Sulfobacillus</taxon>
    </lineage>
</organism>
<evidence type="ECO:0000256" key="20">
    <source>
        <dbReference type="ARBA" id="ARBA00023251"/>
    </source>
</evidence>
<dbReference type="Gene3D" id="1.10.3810.10">
    <property type="entry name" value="Biosynthetic peptidoglycan transglycosylase-like"/>
    <property type="match status" value="1"/>
</dbReference>
<evidence type="ECO:0000256" key="14">
    <source>
        <dbReference type="ARBA" id="ARBA00022801"/>
    </source>
</evidence>